<sequence length="233" mass="25324">MTSDLTALHALLEGDTPLNWVFTGDSITHGVVHTHGARSFVDHLHELIRNDLLRLQDVVLNTAISGWKVVQLLEDFDRRVATWHPHVVTLMIGTNDCSTTGASPIEPAEFAASVTEVVRRVRELDAIPVLQTQPAVDVLHAPERARIAEFAQAVRDVAEAEGTILVDQFARFAALGEGRQGGVPWGLMADPFHPGAAGHAVLALEIAQTLGISPEPDRDRVLPFLRAQVQAAR</sequence>
<keyword evidence="3" id="KW-1185">Reference proteome</keyword>
<dbReference type="RefSeq" id="WP_344818484.1">
    <property type="nucleotide sequence ID" value="NZ_BAABCP010000001.1"/>
</dbReference>
<dbReference type="InterPro" id="IPR051532">
    <property type="entry name" value="Ester_Hydrolysis_Enzymes"/>
</dbReference>
<feature type="domain" description="SGNH hydrolase-type esterase" evidence="1">
    <location>
        <begin position="22"/>
        <end position="201"/>
    </location>
</feature>
<reference evidence="3" key="1">
    <citation type="journal article" date="2019" name="Int. J. Syst. Evol. Microbiol.">
        <title>The Global Catalogue of Microorganisms (GCM) 10K type strain sequencing project: providing services to taxonomists for standard genome sequencing and annotation.</title>
        <authorList>
            <consortium name="The Broad Institute Genomics Platform"/>
            <consortium name="The Broad Institute Genome Sequencing Center for Infectious Disease"/>
            <person name="Wu L."/>
            <person name="Ma J."/>
        </authorList>
    </citation>
    <scope>NUCLEOTIDE SEQUENCE [LARGE SCALE GENOMIC DNA]</scope>
    <source>
        <strain evidence="3">JCM 17024</strain>
    </source>
</reference>
<comment type="caution">
    <text evidence="2">The sequence shown here is derived from an EMBL/GenBank/DDBJ whole genome shotgun (WGS) entry which is preliminary data.</text>
</comment>
<organism evidence="2 3">
    <name type="scientific">Microbacterium soli</name>
    <dbReference type="NCBI Taxonomy" id="446075"/>
    <lineage>
        <taxon>Bacteria</taxon>
        <taxon>Bacillati</taxon>
        <taxon>Actinomycetota</taxon>
        <taxon>Actinomycetes</taxon>
        <taxon>Micrococcales</taxon>
        <taxon>Microbacteriaceae</taxon>
        <taxon>Microbacterium</taxon>
    </lineage>
</organism>
<dbReference type="Pfam" id="PF13472">
    <property type="entry name" value="Lipase_GDSL_2"/>
    <property type="match status" value="1"/>
</dbReference>
<name>A0ABP7N0F7_9MICO</name>
<dbReference type="SUPFAM" id="SSF52266">
    <property type="entry name" value="SGNH hydrolase"/>
    <property type="match status" value="1"/>
</dbReference>
<dbReference type="InterPro" id="IPR013830">
    <property type="entry name" value="SGNH_hydro"/>
</dbReference>
<evidence type="ECO:0000313" key="2">
    <source>
        <dbReference type="EMBL" id="GAA3933985.1"/>
    </source>
</evidence>
<dbReference type="PANTHER" id="PTHR30383:SF5">
    <property type="entry name" value="SGNH HYDROLASE-TYPE ESTERASE DOMAIN-CONTAINING PROTEIN"/>
    <property type="match status" value="1"/>
</dbReference>
<dbReference type="InterPro" id="IPR036514">
    <property type="entry name" value="SGNH_hydro_sf"/>
</dbReference>
<accession>A0ABP7N0F7</accession>
<dbReference type="Gene3D" id="3.40.50.1110">
    <property type="entry name" value="SGNH hydrolase"/>
    <property type="match status" value="1"/>
</dbReference>
<proteinExistence type="predicted"/>
<evidence type="ECO:0000259" key="1">
    <source>
        <dbReference type="Pfam" id="PF13472"/>
    </source>
</evidence>
<gene>
    <name evidence="2" type="ORF">GCM10022383_10610</name>
</gene>
<dbReference type="EMBL" id="BAABCP010000001">
    <property type="protein sequence ID" value="GAA3933985.1"/>
    <property type="molecule type" value="Genomic_DNA"/>
</dbReference>
<dbReference type="PANTHER" id="PTHR30383">
    <property type="entry name" value="THIOESTERASE 1/PROTEASE 1/LYSOPHOSPHOLIPASE L1"/>
    <property type="match status" value="1"/>
</dbReference>
<evidence type="ECO:0000313" key="3">
    <source>
        <dbReference type="Proteomes" id="UP001501591"/>
    </source>
</evidence>
<protein>
    <recommendedName>
        <fullName evidence="1">SGNH hydrolase-type esterase domain-containing protein</fullName>
    </recommendedName>
</protein>
<dbReference type="Proteomes" id="UP001501591">
    <property type="component" value="Unassembled WGS sequence"/>
</dbReference>